<dbReference type="EC" id="1.4.3.1" evidence="2"/>
<sequence>MRAAVAKVNLNAPLQPGESRVTKRALVIGGGIAGIQTAIDIADAGYEVDIVEKEPSIG</sequence>
<dbReference type="Gene3D" id="3.40.50.720">
    <property type="entry name" value="NAD(P)-binding Rossmann-like Domain"/>
    <property type="match status" value="1"/>
</dbReference>
<dbReference type="InterPro" id="IPR006076">
    <property type="entry name" value="FAD-dep_OxRdtase"/>
</dbReference>
<comment type="caution">
    <text evidence="2">The sequence shown here is derived from an EMBL/GenBank/DDBJ whole genome shotgun (WGS) entry which is preliminary data.</text>
</comment>
<organism evidence="2">
    <name type="scientific">human gut metagenome</name>
    <dbReference type="NCBI Taxonomy" id="408170"/>
    <lineage>
        <taxon>unclassified sequences</taxon>
        <taxon>metagenomes</taxon>
        <taxon>organismal metagenomes</taxon>
    </lineage>
</organism>
<protein>
    <submittedName>
        <fullName evidence="2">Protein containing FAD dependent oxidoreductase domain protein</fullName>
        <ecNumber evidence="2">1.4.3.1</ecNumber>
    </submittedName>
</protein>
<keyword evidence="2" id="KW-0560">Oxidoreductase</keyword>
<dbReference type="GO" id="GO:0008445">
    <property type="term" value="F:D-aspartate oxidase activity"/>
    <property type="evidence" value="ECO:0007669"/>
    <property type="project" value="UniProtKB-EC"/>
</dbReference>
<evidence type="ECO:0000259" key="1">
    <source>
        <dbReference type="Pfam" id="PF01266"/>
    </source>
</evidence>
<dbReference type="SUPFAM" id="SSF51905">
    <property type="entry name" value="FAD/NAD(P)-binding domain"/>
    <property type="match status" value="1"/>
</dbReference>
<proteinExistence type="predicted"/>
<evidence type="ECO:0000313" key="2">
    <source>
        <dbReference type="EMBL" id="EKC69450.1"/>
    </source>
</evidence>
<dbReference type="AlphaFoldDB" id="K1TTC7"/>
<reference evidence="2" key="1">
    <citation type="journal article" date="2013" name="Environ. Microbiol.">
        <title>Microbiota from the distal guts of lean and obese adolescents exhibit partial functional redundancy besides clear differences in community structure.</title>
        <authorList>
            <person name="Ferrer M."/>
            <person name="Ruiz A."/>
            <person name="Lanza F."/>
            <person name="Haange S.B."/>
            <person name="Oberbach A."/>
            <person name="Till H."/>
            <person name="Bargiela R."/>
            <person name="Campoy C."/>
            <person name="Segura M.T."/>
            <person name="Richter M."/>
            <person name="von Bergen M."/>
            <person name="Seifert J."/>
            <person name="Suarez A."/>
        </authorList>
    </citation>
    <scope>NUCLEOTIDE SEQUENCE</scope>
</reference>
<dbReference type="Pfam" id="PF01266">
    <property type="entry name" value="DAO"/>
    <property type="match status" value="1"/>
</dbReference>
<feature type="domain" description="FAD dependent oxidoreductase" evidence="1">
    <location>
        <begin position="25"/>
        <end position="58"/>
    </location>
</feature>
<accession>K1TTC7</accession>
<name>K1TTC7_9ZZZZ</name>
<feature type="non-terminal residue" evidence="2">
    <location>
        <position position="58"/>
    </location>
</feature>
<gene>
    <name evidence="2" type="ORF">OBE_04403</name>
</gene>
<dbReference type="EMBL" id="AJWZ01002986">
    <property type="protein sequence ID" value="EKC69450.1"/>
    <property type="molecule type" value="Genomic_DNA"/>
</dbReference>
<dbReference type="InterPro" id="IPR036188">
    <property type="entry name" value="FAD/NAD-bd_sf"/>
</dbReference>